<evidence type="ECO:0000256" key="2">
    <source>
        <dbReference type="ARBA" id="ARBA00013184"/>
    </source>
</evidence>
<dbReference type="PANTHER" id="PTHR13808">
    <property type="entry name" value="CBP/P300-RELATED"/>
    <property type="match status" value="1"/>
</dbReference>
<feature type="region of interest" description="Disordered" evidence="9">
    <location>
        <begin position="268"/>
        <end position="364"/>
    </location>
</feature>
<dbReference type="Pfam" id="PF08214">
    <property type="entry name" value="HAT_KAT11"/>
    <property type="match status" value="1"/>
</dbReference>
<feature type="domain" description="CBP/p300-type HAT" evidence="10">
    <location>
        <begin position="574"/>
        <end position="897"/>
    </location>
</feature>
<dbReference type="GO" id="GO:0005634">
    <property type="term" value="C:nucleus"/>
    <property type="evidence" value="ECO:0007669"/>
    <property type="project" value="UniProtKB-SubCell"/>
</dbReference>
<name>A0A2G5SDN5_9PELO</name>
<dbReference type="GO" id="GO:0000123">
    <property type="term" value="C:histone acetyltransferase complex"/>
    <property type="evidence" value="ECO:0007669"/>
    <property type="project" value="TreeGrafter"/>
</dbReference>
<feature type="compositionally biased region" description="Polar residues" evidence="9">
    <location>
        <begin position="32"/>
        <end position="42"/>
    </location>
</feature>
<evidence type="ECO:0000256" key="3">
    <source>
        <dbReference type="ARBA" id="ARBA00022679"/>
    </source>
</evidence>
<dbReference type="GO" id="GO:0045944">
    <property type="term" value="P:positive regulation of transcription by RNA polymerase II"/>
    <property type="evidence" value="ECO:0007669"/>
    <property type="project" value="TreeGrafter"/>
</dbReference>
<feature type="compositionally biased region" description="Basic residues" evidence="9">
    <location>
        <begin position="93"/>
        <end position="103"/>
    </location>
</feature>
<dbReference type="PROSITE" id="PS51727">
    <property type="entry name" value="CBP_P300_HAT"/>
    <property type="match status" value="1"/>
</dbReference>
<feature type="compositionally biased region" description="Basic and acidic residues" evidence="9">
    <location>
        <begin position="14"/>
        <end position="26"/>
    </location>
</feature>
<protein>
    <recommendedName>
        <fullName evidence="2">histone acetyltransferase</fullName>
        <ecNumber evidence="2">2.3.1.48</ecNumber>
    </recommendedName>
</protein>
<evidence type="ECO:0000256" key="1">
    <source>
        <dbReference type="ARBA" id="ARBA00004123"/>
    </source>
</evidence>
<comment type="caution">
    <text evidence="11">The sequence shown here is derived from an EMBL/GenBank/DDBJ whole genome shotgun (WGS) entry which is preliminary data.</text>
</comment>
<dbReference type="InterPro" id="IPR013178">
    <property type="entry name" value="Histone_AcTrfase_Rtt109/CBP"/>
</dbReference>
<evidence type="ECO:0000313" key="11">
    <source>
        <dbReference type="EMBL" id="PIC13195.1"/>
    </source>
</evidence>
<feature type="compositionally biased region" description="Basic and acidic residues" evidence="9">
    <location>
        <begin position="324"/>
        <end position="352"/>
    </location>
</feature>
<evidence type="ECO:0000256" key="4">
    <source>
        <dbReference type="ARBA" id="ARBA00022853"/>
    </source>
</evidence>
<evidence type="ECO:0000256" key="8">
    <source>
        <dbReference type="ARBA" id="ARBA00048017"/>
    </source>
</evidence>
<evidence type="ECO:0000256" key="7">
    <source>
        <dbReference type="ARBA" id="ARBA00023242"/>
    </source>
</evidence>
<reference evidence="12" key="1">
    <citation type="submission" date="2017-10" db="EMBL/GenBank/DDBJ databases">
        <title>Rapid genome shrinkage in a self-fertile nematode reveals novel sperm competition proteins.</title>
        <authorList>
            <person name="Yin D."/>
            <person name="Schwarz E.M."/>
            <person name="Thomas C.G."/>
            <person name="Felde R.L."/>
            <person name="Korf I.F."/>
            <person name="Cutter A.D."/>
            <person name="Schartner C.M."/>
            <person name="Ralston E.J."/>
            <person name="Meyer B.J."/>
            <person name="Haag E.S."/>
        </authorList>
    </citation>
    <scope>NUCLEOTIDE SEQUENCE [LARGE SCALE GENOMIC DNA]</scope>
    <source>
        <strain evidence="12">JU1422</strain>
    </source>
</reference>
<dbReference type="OrthoDB" id="5877802at2759"/>
<gene>
    <name evidence="11" type="ORF">B9Z55_027854</name>
</gene>
<dbReference type="STRING" id="1611254.A0A2G5SDN5"/>
<dbReference type="GO" id="GO:0005667">
    <property type="term" value="C:transcription regulator complex"/>
    <property type="evidence" value="ECO:0007669"/>
    <property type="project" value="TreeGrafter"/>
</dbReference>
<evidence type="ECO:0000313" key="12">
    <source>
        <dbReference type="Proteomes" id="UP000230233"/>
    </source>
</evidence>
<dbReference type="AlphaFoldDB" id="A0A2G5SDN5"/>
<dbReference type="InterPro" id="IPR031162">
    <property type="entry name" value="CBP_P300_HAT"/>
</dbReference>
<proteinExistence type="predicted"/>
<comment type="subcellular location">
    <subcellularLocation>
        <location evidence="1">Nucleus</location>
    </subcellularLocation>
</comment>
<keyword evidence="3" id="KW-0808">Transferase</keyword>
<dbReference type="EC" id="2.3.1.48" evidence="2"/>
<dbReference type="GO" id="GO:0003713">
    <property type="term" value="F:transcription coactivator activity"/>
    <property type="evidence" value="ECO:0007669"/>
    <property type="project" value="TreeGrafter"/>
</dbReference>
<comment type="catalytic activity">
    <reaction evidence="8">
        <text>L-lysyl-[protein] + acetyl-CoA = N(6)-acetyl-L-lysyl-[protein] + CoA + H(+)</text>
        <dbReference type="Rhea" id="RHEA:45948"/>
        <dbReference type="Rhea" id="RHEA-COMP:9752"/>
        <dbReference type="Rhea" id="RHEA-COMP:10731"/>
        <dbReference type="ChEBI" id="CHEBI:15378"/>
        <dbReference type="ChEBI" id="CHEBI:29969"/>
        <dbReference type="ChEBI" id="CHEBI:57287"/>
        <dbReference type="ChEBI" id="CHEBI:57288"/>
        <dbReference type="ChEBI" id="CHEBI:61930"/>
        <dbReference type="EC" id="2.3.1.48"/>
    </reaction>
</comment>
<keyword evidence="12" id="KW-1185">Reference proteome</keyword>
<keyword evidence="5" id="KW-0805">Transcription regulation</keyword>
<dbReference type="PANTHER" id="PTHR13808:SF1">
    <property type="entry name" value="HISTONE ACETYLTRANSFERASE"/>
    <property type="match status" value="1"/>
</dbReference>
<evidence type="ECO:0000256" key="9">
    <source>
        <dbReference type="SAM" id="MobiDB-lite"/>
    </source>
</evidence>
<dbReference type="GO" id="GO:0031490">
    <property type="term" value="F:chromatin DNA binding"/>
    <property type="evidence" value="ECO:0007669"/>
    <property type="project" value="TreeGrafter"/>
</dbReference>
<feature type="compositionally biased region" description="Basic and acidic residues" evidence="9">
    <location>
        <begin position="304"/>
        <end position="315"/>
    </location>
</feature>
<dbReference type="Proteomes" id="UP000230233">
    <property type="component" value="Unassembled WGS sequence"/>
</dbReference>
<dbReference type="GO" id="GO:0004402">
    <property type="term" value="F:histone acetyltransferase activity"/>
    <property type="evidence" value="ECO:0007669"/>
    <property type="project" value="InterPro"/>
</dbReference>
<feature type="region of interest" description="Disordered" evidence="9">
    <location>
        <begin position="1"/>
        <end position="48"/>
    </location>
</feature>
<feature type="region of interest" description="Disordered" evidence="9">
    <location>
        <begin position="92"/>
        <end position="135"/>
    </location>
</feature>
<organism evidence="11 12">
    <name type="scientific">Caenorhabditis nigoni</name>
    <dbReference type="NCBI Taxonomy" id="1611254"/>
    <lineage>
        <taxon>Eukaryota</taxon>
        <taxon>Metazoa</taxon>
        <taxon>Ecdysozoa</taxon>
        <taxon>Nematoda</taxon>
        <taxon>Chromadorea</taxon>
        <taxon>Rhabditida</taxon>
        <taxon>Rhabditina</taxon>
        <taxon>Rhabditomorpha</taxon>
        <taxon>Rhabditoidea</taxon>
        <taxon>Rhabditidae</taxon>
        <taxon>Peloderinae</taxon>
        <taxon>Caenorhabditis</taxon>
    </lineage>
</organism>
<dbReference type="EMBL" id="PDUG01000014">
    <property type="protein sequence ID" value="PIC13195.1"/>
    <property type="molecule type" value="Genomic_DNA"/>
</dbReference>
<keyword evidence="6" id="KW-0804">Transcription</keyword>
<evidence type="ECO:0000256" key="5">
    <source>
        <dbReference type="ARBA" id="ARBA00023015"/>
    </source>
</evidence>
<accession>A0A2G5SDN5</accession>
<evidence type="ECO:0000256" key="6">
    <source>
        <dbReference type="ARBA" id="ARBA00023163"/>
    </source>
</evidence>
<dbReference type="SMART" id="SM01250">
    <property type="entry name" value="KAT11"/>
    <property type="match status" value="1"/>
</dbReference>
<keyword evidence="4" id="KW-0156">Chromatin regulator</keyword>
<evidence type="ECO:0000259" key="10">
    <source>
        <dbReference type="PROSITE" id="PS51727"/>
    </source>
</evidence>
<keyword evidence="7" id="KW-0539">Nucleus</keyword>
<sequence length="897" mass="102587">MNVNVDMSSSAERQLADDDNHRKDEQPEQEAESQNQHGSSSKAIKKQIKFTTEQKSTLFQIWREDGVPNQAVIKDLAERFGTTERKVYDALRSKKRTIKKKRQNAASNIEEETSASKKPRIEDDSEAEDRESRCDVPATNVVDVPSEAAEVAVLTDLKAPNAEMDDVHLEVDADTRKSAFLKSTIDVMEGVYLEVVESAPETDEVVHASSEDAPQDGTVDTLAEIIDNEKTVAGVILNVAEDVPKAPEVENFDMRLENADDASLVHREAQQTGEVEVSSDNAEDGSPAKMNAPANNTVDVLSKVIKDGSRTEKRQNSTSDDGEERSATKRPLVDSEIADREQTNAEICEKENTTPPEVAPVDSEDSHVVLNASQLEKMTLSEAALKIMIQNEKYSEKLHRLHQELKTILEETEEKLHYSAIHQFFEKQIQSEQSDETSRKLRMVYKELTNMMVEQGFCCGKEYVYPLYNISCAAVQECSIKEGSVFYDWKGGEEISFCNRHFHAKKSTKIRQQDGTWLKKKEFTRKVHDEVESEAVLECETCEKFWHKICLQSARKNGLNECDGCRKILDLDQTVLAKNLIKCDVSKFIEDFLRANTEIPPLVTQTITVRVVRSKEIKEKVPESMRKFYSGKKRKNIPAKSYWFRKIYVFQNYKDQETFFFALDVSEHNSGYVSIDLLDSVKYFQPSKYRTKVYNTIIDGYFAYAASIGYQHAHIWADAPNKDGDFFFNVRPPLQTIPNQGKLENWYQQMLTDAKSVKSFGYNLKIDKLASFKAVYEYLWFSGFWRKKLEVDWDTDGLTLDELKMNILDEEKSKGHALMYIKLNSNKSAPRINLEGREEINSGEMLETDEKWTNFFVDGKLFFNNKIRAQHATLVIVNRLVAEQRKTMKYVAAIEQE</sequence>
<feature type="compositionally biased region" description="Polar residues" evidence="9">
    <location>
        <begin position="1"/>
        <end position="12"/>
    </location>
</feature>